<reference evidence="4" key="2">
    <citation type="journal article" date="2008" name="Genome Biol.">
        <title>Improved genome assembly and evidence-based global gene model set for the chordate Ciona intestinalis: new insight into intron and operon populations.</title>
        <authorList>
            <person name="Satou Y."/>
            <person name="Mineta K."/>
            <person name="Ogasawara M."/>
            <person name="Sasakura Y."/>
            <person name="Shoguchi E."/>
            <person name="Ueno K."/>
            <person name="Yamada L."/>
            <person name="Matsumoto J."/>
            <person name="Wasserscheid J."/>
            <person name="Dewar K."/>
            <person name="Wiley G.B."/>
            <person name="Macmil S.L."/>
            <person name="Roe B.A."/>
            <person name="Zeller R.W."/>
            <person name="Hastings K.E."/>
            <person name="Lemaire P."/>
            <person name="Lindquist E."/>
            <person name="Endo T."/>
            <person name="Hotta K."/>
            <person name="Inaba K."/>
        </authorList>
    </citation>
    <scope>NUCLEOTIDE SEQUENCE [LARGE SCALE GENOMIC DNA]</scope>
    <source>
        <strain evidence="4">wild type</strain>
    </source>
</reference>
<feature type="region of interest" description="Disordered" evidence="1">
    <location>
        <begin position="143"/>
        <end position="167"/>
    </location>
</feature>
<keyword evidence="5" id="KW-1185">Reference proteome</keyword>
<keyword evidence="2" id="KW-0812">Transmembrane</keyword>
<evidence type="ECO:0000256" key="2">
    <source>
        <dbReference type="SAM" id="Phobius"/>
    </source>
</evidence>
<feature type="transmembrane region" description="Helical" evidence="2">
    <location>
        <begin position="105"/>
        <end position="127"/>
    </location>
</feature>
<organism evidence="4 5">
    <name type="scientific">Ciona intestinalis</name>
    <name type="common">Transparent sea squirt</name>
    <name type="synonym">Ascidia intestinalis</name>
    <dbReference type="NCBI Taxonomy" id="7719"/>
    <lineage>
        <taxon>Eukaryota</taxon>
        <taxon>Metazoa</taxon>
        <taxon>Chordata</taxon>
        <taxon>Tunicata</taxon>
        <taxon>Ascidiacea</taxon>
        <taxon>Phlebobranchia</taxon>
        <taxon>Cionidae</taxon>
        <taxon>Ciona</taxon>
    </lineage>
</organism>
<reference evidence="5" key="1">
    <citation type="journal article" date="2002" name="Science">
        <title>The draft genome of Ciona intestinalis: insights into chordate and vertebrate origins.</title>
        <authorList>
            <person name="Dehal P."/>
            <person name="Satou Y."/>
            <person name="Campbell R.K."/>
            <person name="Chapman J."/>
            <person name="Degnan B."/>
            <person name="De Tomaso A."/>
            <person name="Davidson B."/>
            <person name="Di Gregorio A."/>
            <person name="Gelpke M."/>
            <person name="Goodstein D.M."/>
            <person name="Harafuji N."/>
            <person name="Hastings K.E."/>
            <person name="Ho I."/>
            <person name="Hotta K."/>
            <person name="Huang W."/>
            <person name="Kawashima T."/>
            <person name="Lemaire P."/>
            <person name="Martinez D."/>
            <person name="Meinertzhagen I.A."/>
            <person name="Necula S."/>
            <person name="Nonaka M."/>
            <person name="Putnam N."/>
            <person name="Rash S."/>
            <person name="Saiga H."/>
            <person name="Satake M."/>
            <person name="Terry A."/>
            <person name="Yamada L."/>
            <person name="Wang H.G."/>
            <person name="Awazu S."/>
            <person name="Azumi K."/>
            <person name="Boore J."/>
            <person name="Branno M."/>
            <person name="Chin-Bow S."/>
            <person name="DeSantis R."/>
            <person name="Doyle S."/>
            <person name="Francino P."/>
            <person name="Keys D.N."/>
            <person name="Haga S."/>
            <person name="Hayashi H."/>
            <person name="Hino K."/>
            <person name="Imai K.S."/>
            <person name="Inaba K."/>
            <person name="Kano S."/>
            <person name="Kobayashi K."/>
            <person name="Kobayashi M."/>
            <person name="Lee B.I."/>
            <person name="Makabe K.W."/>
            <person name="Manohar C."/>
            <person name="Matassi G."/>
            <person name="Medina M."/>
            <person name="Mochizuki Y."/>
            <person name="Mount S."/>
            <person name="Morishita T."/>
            <person name="Miura S."/>
            <person name="Nakayama A."/>
            <person name="Nishizaka S."/>
            <person name="Nomoto H."/>
            <person name="Ohta F."/>
            <person name="Oishi K."/>
            <person name="Rigoutsos I."/>
            <person name="Sano M."/>
            <person name="Sasaki A."/>
            <person name="Sasakura Y."/>
            <person name="Shoguchi E."/>
            <person name="Shin-i T."/>
            <person name="Spagnuolo A."/>
            <person name="Stainier D."/>
            <person name="Suzuki M.M."/>
            <person name="Tassy O."/>
            <person name="Takatori N."/>
            <person name="Tokuoka M."/>
            <person name="Yagi K."/>
            <person name="Yoshizaki F."/>
            <person name="Wada S."/>
            <person name="Zhang C."/>
            <person name="Hyatt P.D."/>
            <person name="Larimer F."/>
            <person name="Detter C."/>
            <person name="Doggett N."/>
            <person name="Glavina T."/>
            <person name="Hawkins T."/>
            <person name="Richardson P."/>
            <person name="Lucas S."/>
            <person name="Kohara Y."/>
            <person name="Levine M."/>
            <person name="Satoh N."/>
            <person name="Rokhsar D.S."/>
        </authorList>
    </citation>
    <scope>NUCLEOTIDE SEQUENCE [LARGE SCALE GENOMIC DNA]</scope>
</reference>
<accession>F7B112</accession>
<dbReference type="Proteomes" id="UP000008144">
    <property type="component" value="Chromosome 4"/>
</dbReference>
<dbReference type="InParanoid" id="F7B112"/>
<keyword evidence="3" id="KW-0732">Signal</keyword>
<reference evidence="4" key="3">
    <citation type="submission" date="2025-08" db="UniProtKB">
        <authorList>
            <consortium name="Ensembl"/>
        </authorList>
    </citation>
    <scope>IDENTIFICATION</scope>
</reference>
<sequence length="167" mass="17920">MLFCGVIIGSGITAAVLLGLQDHGVPSKPTNGSIINASFVVSSTLQYSSSAATINATTIPWIVSNVTPETKNPLALCGSQDCQADYIYDSSEDDLDKFHPSKTSIYFLLSLFTICPLIFICLQAIFLPKASVKDDQSPDDLLLSTKTSSIKDEDSKTQPPTKSKQVL</sequence>
<feature type="chain" id="PRO_5003353831" evidence="3">
    <location>
        <begin position="28"/>
        <end position="167"/>
    </location>
</feature>
<evidence type="ECO:0000313" key="4">
    <source>
        <dbReference type="Ensembl" id="ENSCINP00000024784.2"/>
    </source>
</evidence>
<keyword evidence="2" id="KW-0472">Membrane</keyword>
<evidence type="ECO:0000256" key="3">
    <source>
        <dbReference type="SAM" id="SignalP"/>
    </source>
</evidence>
<feature type="compositionally biased region" description="Polar residues" evidence="1">
    <location>
        <begin position="157"/>
        <end position="167"/>
    </location>
</feature>
<dbReference type="HOGENOM" id="CLU_1598200_0_0_1"/>
<name>F7B112_CIOIN</name>
<evidence type="ECO:0000256" key="1">
    <source>
        <dbReference type="SAM" id="MobiDB-lite"/>
    </source>
</evidence>
<proteinExistence type="predicted"/>
<reference evidence="4" key="4">
    <citation type="submission" date="2025-09" db="UniProtKB">
        <authorList>
            <consortium name="Ensembl"/>
        </authorList>
    </citation>
    <scope>IDENTIFICATION</scope>
</reference>
<evidence type="ECO:0000313" key="5">
    <source>
        <dbReference type="Proteomes" id="UP000008144"/>
    </source>
</evidence>
<dbReference type="Ensembl" id="ENSCINT00000025030.2">
    <property type="protein sequence ID" value="ENSCINP00000024784.2"/>
    <property type="gene ID" value="ENSCING00000013522.2"/>
</dbReference>
<dbReference type="EMBL" id="EAAA01001987">
    <property type="status" value="NOT_ANNOTATED_CDS"/>
    <property type="molecule type" value="Genomic_DNA"/>
</dbReference>
<protein>
    <submittedName>
        <fullName evidence="4">Uncharacterized protein</fullName>
    </submittedName>
</protein>
<feature type="signal peptide" evidence="3">
    <location>
        <begin position="1"/>
        <end position="27"/>
    </location>
</feature>
<keyword evidence="2" id="KW-1133">Transmembrane helix</keyword>
<dbReference type="AlphaFoldDB" id="F7B112"/>